<protein>
    <submittedName>
        <fullName evidence="7">C-type cytochrome</fullName>
    </submittedName>
</protein>
<evidence type="ECO:0000256" key="3">
    <source>
        <dbReference type="ARBA" id="ARBA00023004"/>
    </source>
</evidence>
<feature type="signal peptide" evidence="5">
    <location>
        <begin position="1"/>
        <end position="20"/>
    </location>
</feature>
<keyword evidence="3 4" id="KW-0408">Iron</keyword>
<evidence type="ECO:0000259" key="6">
    <source>
        <dbReference type="PROSITE" id="PS51007"/>
    </source>
</evidence>
<dbReference type="EMBL" id="JBHTJV010000002">
    <property type="protein sequence ID" value="MFD0914833.1"/>
    <property type="molecule type" value="Genomic_DNA"/>
</dbReference>
<gene>
    <name evidence="7" type="ORF">ACFQ14_00265</name>
</gene>
<dbReference type="SUPFAM" id="SSF46626">
    <property type="entry name" value="Cytochrome c"/>
    <property type="match status" value="1"/>
</dbReference>
<comment type="caution">
    <text evidence="7">The sequence shown here is derived from an EMBL/GenBank/DDBJ whole genome shotgun (WGS) entry which is preliminary data.</text>
</comment>
<keyword evidence="1 4" id="KW-0349">Heme</keyword>
<evidence type="ECO:0000313" key="7">
    <source>
        <dbReference type="EMBL" id="MFD0914833.1"/>
    </source>
</evidence>
<feature type="chain" id="PRO_5045260973" evidence="5">
    <location>
        <begin position="21"/>
        <end position="107"/>
    </location>
</feature>
<feature type="domain" description="Cytochrome c" evidence="6">
    <location>
        <begin position="24"/>
        <end position="105"/>
    </location>
</feature>
<accession>A0ABW3FAT9</accession>
<dbReference type="PROSITE" id="PS51007">
    <property type="entry name" value="CYTC"/>
    <property type="match status" value="1"/>
</dbReference>
<evidence type="ECO:0000256" key="5">
    <source>
        <dbReference type="SAM" id="SignalP"/>
    </source>
</evidence>
<dbReference type="RefSeq" id="WP_377210693.1">
    <property type="nucleotide sequence ID" value="NZ_JBHTJV010000002.1"/>
</dbReference>
<name>A0ABW3FAT9_9HYPH</name>
<keyword evidence="8" id="KW-1185">Reference proteome</keyword>
<sequence length="107" mass="11960">MKRYLTLLAALALTQSPMQAKANEMIAAGQEILQSNCAQCHEVTSKGKSPHRQAVEFRYLSRSYPVSQLAEALAEGIMSGHPDMPMFEFDSQQVEQIIAYLESIQQK</sequence>
<evidence type="ECO:0000256" key="2">
    <source>
        <dbReference type="ARBA" id="ARBA00022723"/>
    </source>
</evidence>
<proteinExistence type="predicted"/>
<dbReference type="InterPro" id="IPR036909">
    <property type="entry name" value="Cyt_c-like_dom_sf"/>
</dbReference>
<reference evidence="8" key="1">
    <citation type="journal article" date="2019" name="Int. J. Syst. Evol. Microbiol.">
        <title>The Global Catalogue of Microorganisms (GCM) 10K type strain sequencing project: providing services to taxonomists for standard genome sequencing and annotation.</title>
        <authorList>
            <consortium name="The Broad Institute Genomics Platform"/>
            <consortium name="The Broad Institute Genome Sequencing Center for Infectious Disease"/>
            <person name="Wu L."/>
            <person name="Ma J."/>
        </authorList>
    </citation>
    <scope>NUCLEOTIDE SEQUENCE [LARGE SCALE GENOMIC DNA]</scope>
    <source>
        <strain evidence="8">CCUG 60023</strain>
    </source>
</reference>
<organism evidence="7 8">
    <name type="scientific">Pseudahrensia aquimaris</name>
    <dbReference type="NCBI Taxonomy" id="744461"/>
    <lineage>
        <taxon>Bacteria</taxon>
        <taxon>Pseudomonadati</taxon>
        <taxon>Pseudomonadota</taxon>
        <taxon>Alphaproteobacteria</taxon>
        <taxon>Hyphomicrobiales</taxon>
        <taxon>Ahrensiaceae</taxon>
        <taxon>Pseudahrensia</taxon>
    </lineage>
</organism>
<dbReference type="Proteomes" id="UP001597101">
    <property type="component" value="Unassembled WGS sequence"/>
</dbReference>
<dbReference type="Gene3D" id="1.10.760.10">
    <property type="entry name" value="Cytochrome c-like domain"/>
    <property type="match status" value="1"/>
</dbReference>
<evidence type="ECO:0000256" key="4">
    <source>
        <dbReference type="PROSITE-ProRule" id="PRU00433"/>
    </source>
</evidence>
<dbReference type="Pfam" id="PF00034">
    <property type="entry name" value="Cytochrom_C"/>
    <property type="match status" value="1"/>
</dbReference>
<evidence type="ECO:0000256" key="1">
    <source>
        <dbReference type="ARBA" id="ARBA00022617"/>
    </source>
</evidence>
<keyword evidence="2 4" id="KW-0479">Metal-binding</keyword>
<dbReference type="InterPro" id="IPR009056">
    <property type="entry name" value="Cyt_c-like_dom"/>
</dbReference>
<evidence type="ECO:0000313" key="8">
    <source>
        <dbReference type="Proteomes" id="UP001597101"/>
    </source>
</evidence>
<keyword evidence="5" id="KW-0732">Signal</keyword>